<dbReference type="InterPro" id="IPR019734">
    <property type="entry name" value="TPR_rpt"/>
</dbReference>
<dbReference type="Gene3D" id="2.40.100.10">
    <property type="entry name" value="Cyclophilin-like"/>
    <property type="match status" value="1"/>
</dbReference>
<dbReference type="AlphaFoldDB" id="A0A7R9A4L9"/>
<evidence type="ECO:0000256" key="3">
    <source>
        <dbReference type="ARBA" id="ARBA00023110"/>
    </source>
</evidence>
<dbReference type="SMART" id="SM00028">
    <property type="entry name" value="TPR"/>
    <property type="match status" value="3"/>
</dbReference>
<evidence type="ECO:0000256" key="4">
    <source>
        <dbReference type="ARBA" id="ARBA00023235"/>
    </source>
</evidence>
<keyword evidence="7" id="KW-1185">Reference proteome</keyword>
<dbReference type="InterPro" id="IPR002130">
    <property type="entry name" value="Cyclophilin-type_PPIase_dom"/>
</dbReference>
<dbReference type="SUPFAM" id="SSF48452">
    <property type="entry name" value="TPR-like"/>
    <property type="match status" value="1"/>
</dbReference>
<dbReference type="EMBL" id="LR899817">
    <property type="protein sequence ID" value="CAD7242658.1"/>
    <property type="molecule type" value="Genomic_DNA"/>
</dbReference>
<dbReference type="GO" id="GO:0016018">
    <property type="term" value="F:cyclosporin A binding"/>
    <property type="evidence" value="ECO:0007669"/>
    <property type="project" value="TreeGrafter"/>
</dbReference>
<keyword evidence="3" id="KW-0697">Rotamase</keyword>
<protein>
    <recommendedName>
        <fullName evidence="2">peptidylprolyl isomerase</fullName>
        <ecNumber evidence="2">5.2.1.8</ecNumber>
    </recommendedName>
</protein>
<dbReference type="Proteomes" id="UP000677054">
    <property type="component" value="Unassembled WGS sequence"/>
</dbReference>
<name>A0A7R9A4L9_9CRUS</name>
<dbReference type="EMBL" id="CAJPEV010000300">
    <property type="protein sequence ID" value="CAG0883674.1"/>
    <property type="molecule type" value="Genomic_DNA"/>
</dbReference>
<feature type="domain" description="PPIase cyclophilin-type" evidence="5">
    <location>
        <begin position="1"/>
        <end position="156"/>
    </location>
</feature>
<sequence length="316" mass="34865">MLAAGRIVIQLYKSVAPRTTENFRCLCTGEKVGSNGLPLTYKGTEFHKGKLPQSTSLVPNLIIQGGDIHSSNGSGGESIYGKTFPDEDFSVKHDLPGRVSMANSGPHTNGSQFFFTLRQSPHLDGKYVAFGQVVAGLDVLFHVQNAKTDEDGHPIKGDGVKKAVEGIKKAGNSFFQKKDYLKADEKYKKALRYIDKFEENIPLGRKASPLSDDRISCLLNHGACCLHIQKYNLVIAACSEVLQLEPGNTKALYRRAKAFHAIQEYEKSIVDLQKAMRAGNQTSELGNLLKAVRRDYSQHQANMSKKFAKMFQPSSP</sequence>
<evidence type="ECO:0000259" key="5">
    <source>
        <dbReference type="PROSITE" id="PS50072"/>
    </source>
</evidence>
<organism evidence="6">
    <name type="scientific">Darwinula stevensoni</name>
    <dbReference type="NCBI Taxonomy" id="69355"/>
    <lineage>
        <taxon>Eukaryota</taxon>
        <taxon>Metazoa</taxon>
        <taxon>Ecdysozoa</taxon>
        <taxon>Arthropoda</taxon>
        <taxon>Crustacea</taxon>
        <taxon>Oligostraca</taxon>
        <taxon>Ostracoda</taxon>
        <taxon>Podocopa</taxon>
        <taxon>Podocopida</taxon>
        <taxon>Darwinulocopina</taxon>
        <taxon>Darwinuloidea</taxon>
        <taxon>Darwinulidae</taxon>
        <taxon>Darwinula</taxon>
    </lineage>
</organism>
<keyword evidence="4" id="KW-0413">Isomerase</keyword>
<dbReference type="SUPFAM" id="SSF50891">
    <property type="entry name" value="Cyclophilin-like"/>
    <property type="match status" value="1"/>
</dbReference>
<evidence type="ECO:0000256" key="1">
    <source>
        <dbReference type="ARBA" id="ARBA00000971"/>
    </source>
</evidence>
<evidence type="ECO:0000256" key="2">
    <source>
        <dbReference type="ARBA" id="ARBA00013194"/>
    </source>
</evidence>
<evidence type="ECO:0000313" key="6">
    <source>
        <dbReference type="EMBL" id="CAD7242658.1"/>
    </source>
</evidence>
<dbReference type="Gene3D" id="1.25.40.10">
    <property type="entry name" value="Tetratricopeptide repeat domain"/>
    <property type="match status" value="1"/>
</dbReference>
<dbReference type="PANTHER" id="PTHR11071">
    <property type="entry name" value="PEPTIDYL-PROLYL CIS-TRANS ISOMERASE"/>
    <property type="match status" value="1"/>
</dbReference>
<dbReference type="OrthoDB" id="407558at2759"/>
<gene>
    <name evidence="6" type="ORF">DSTB1V02_LOCUS2613</name>
</gene>
<proteinExistence type="predicted"/>
<dbReference type="EC" id="5.2.1.8" evidence="2"/>
<dbReference type="GO" id="GO:0005737">
    <property type="term" value="C:cytoplasm"/>
    <property type="evidence" value="ECO:0007669"/>
    <property type="project" value="TreeGrafter"/>
</dbReference>
<dbReference type="PANTHER" id="PTHR11071:SF561">
    <property type="entry name" value="PEPTIDYL-PROLYL CIS-TRANS ISOMERASE D-RELATED"/>
    <property type="match status" value="1"/>
</dbReference>
<dbReference type="GO" id="GO:0006457">
    <property type="term" value="P:protein folding"/>
    <property type="evidence" value="ECO:0007669"/>
    <property type="project" value="TreeGrafter"/>
</dbReference>
<dbReference type="InterPro" id="IPR011990">
    <property type="entry name" value="TPR-like_helical_dom_sf"/>
</dbReference>
<dbReference type="Pfam" id="PF00160">
    <property type="entry name" value="Pro_isomerase"/>
    <property type="match status" value="1"/>
</dbReference>
<accession>A0A7R9A4L9</accession>
<dbReference type="PRINTS" id="PR00153">
    <property type="entry name" value="CSAPPISMRASE"/>
</dbReference>
<dbReference type="InterPro" id="IPR029000">
    <property type="entry name" value="Cyclophilin-like_dom_sf"/>
</dbReference>
<dbReference type="FunFam" id="2.40.100.10:FF:000025">
    <property type="entry name" value="Peptidyl-prolyl cis-trans isomerase CYP19-2"/>
    <property type="match status" value="1"/>
</dbReference>
<reference evidence="6" key="1">
    <citation type="submission" date="2020-11" db="EMBL/GenBank/DDBJ databases">
        <authorList>
            <person name="Tran Van P."/>
        </authorList>
    </citation>
    <scope>NUCLEOTIDE SEQUENCE</scope>
</reference>
<evidence type="ECO:0000313" key="7">
    <source>
        <dbReference type="Proteomes" id="UP000677054"/>
    </source>
</evidence>
<comment type="catalytic activity">
    <reaction evidence="1">
        <text>[protein]-peptidylproline (omega=180) = [protein]-peptidylproline (omega=0)</text>
        <dbReference type="Rhea" id="RHEA:16237"/>
        <dbReference type="Rhea" id="RHEA-COMP:10747"/>
        <dbReference type="Rhea" id="RHEA-COMP:10748"/>
        <dbReference type="ChEBI" id="CHEBI:83833"/>
        <dbReference type="ChEBI" id="CHEBI:83834"/>
        <dbReference type="EC" id="5.2.1.8"/>
    </reaction>
</comment>
<dbReference type="PROSITE" id="PS50072">
    <property type="entry name" value="CSA_PPIASE_2"/>
    <property type="match status" value="1"/>
</dbReference>
<dbReference type="GO" id="GO:0003755">
    <property type="term" value="F:peptidyl-prolyl cis-trans isomerase activity"/>
    <property type="evidence" value="ECO:0007669"/>
    <property type="project" value="UniProtKB-KW"/>
</dbReference>